<dbReference type="EMBL" id="MN739474">
    <property type="protein sequence ID" value="QHT06731.1"/>
    <property type="molecule type" value="Genomic_DNA"/>
</dbReference>
<name>A0A6C0CQG2_9ZZZZ</name>
<proteinExistence type="predicted"/>
<dbReference type="AlphaFoldDB" id="A0A6C0CQG2"/>
<accession>A0A6C0CQG2</accession>
<protein>
    <submittedName>
        <fullName evidence="1">Uncharacterized protein</fullName>
    </submittedName>
</protein>
<reference evidence="1" key="1">
    <citation type="journal article" date="2020" name="Nature">
        <title>Giant virus diversity and host interactions through global metagenomics.</title>
        <authorList>
            <person name="Schulz F."/>
            <person name="Roux S."/>
            <person name="Paez-Espino D."/>
            <person name="Jungbluth S."/>
            <person name="Walsh D.A."/>
            <person name="Denef V.J."/>
            <person name="McMahon K.D."/>
            <person name="Konstantinidis K.T."/>
            <person name="Eloe-Fadrosh E.A."/>
            <person name="Kyrpides N.C."/>
            <person name="Woyke T."/>
        </authorList>
    </citation>
    <scope>NUCLEOTIDE SEQUENCE</scope>
    <source>
        <strain evidence="1">GVMAG-M-3300021473-15</strain>
    </source>
</reference>
<evidence type="ECO:0000313" key="1">
    <source>
        <dbReference type="EMBL" id="QHT06731.1"/>
    </source>
</evidence>
<organism evidence="1">
    <name type="scientific">viral metagenome</name>
    <dbReference type="NCBI Taxonomy" id="1070528"/>
    <lineage>
        <taxon>unclassified sequences</taxon>
        <taxon>metagenomes</taxon>
        <taxon>organismal metagenomes</taxon>
    </lineage>
</organism>
<sequence length="80" mass="9768">METIDTFIEQHRSNKTVHNFLVNQHQKFKAFIDHIEEMEETSSSKPSFGKIRPKTRWCRVYINHRTGQFYVNKKHRRAMF</sequence>